<comment type="caution">
    <text evidence="4">The sequence shown here is derived from an EMBL/GenBank/DDBJ whole genome shotgun (WGS) entry which is preliminary data.</text>
</comment>
<evidence type="ECO:0000259" key="3">
    <source>
        <dbReference type="Pfam" id="PF00535"/>
    </source>
</evidence>
<dbReference type="Proteomes" id="UP000260812">
    <property type="component" value="Unassembled WGS sequence"/>
</dbReference>
<reference evidence="4" key="1">
    <citation type="submission" date="2018-08" db="EMBL/GenBank/DDBJ databases">
        <title>A genome reference for cultivated species of the human gut microbiota.</title>
        <authorList>
            <person name="Zou Y."/>
            <person name="Xue W."/>
            <person name="Luo G."/>
        </authorList>
    </citation>
    <scope>NUCLEOTIDE SEQUENCE [LARGE SCALE GENOMIC DNA]</scope>
    <source>
        <strain evidence="4">TF05-5AC</strain>
    </source>
</reference>
<dbReference type="PANTHER" id="PTHR22916">
    <property type="entry name" value="GLYCOSYLTRANSFERASE"/>
    <property type="match status" value="1"/>
</dbReference>
<dbReference type="AlphaFoldDB" id="A0A3E3HZT6"/>
<protein>
    <submittedName>
        <fullName evidence="4">Glycosyltransferase family 2 protein</fullName>
    </submittedName>
</protein>
<dbReference type="CDD" id="cd00761">
    <property type="entry name" value="Glyco_tranf_GTA_type"/>
    <property type="match status" value="1"/>
</dbReference>
<dbReference type="GO" id="GO:0016757">
    <property type="term" value="F:glycosyltransferase activity"/>
    <property type="evidence" value="ECO:0007669"/>
    <property type="project" value="UniProtKB-KW"/>
</dbReference>
<keyword evidence="2 4" id="KW-0808">Transferase</keyword>
<dbReference type="InterPro" id="IPR001173">
    <property type="entry name" value="Glyco_trans_2-like"/>
</dbReference>
<name>A0A3E3HZT6_9FIRM</name>
<evidence type="ECO:0000313" key="4">
    <source>
        <dbReference type="EMBL" id="RGE57352.1"/>
    </source>
</evidence>
<sequence length="350" mass="40867">MIMGAVMETRVSVIVPVYNVEKYLERCVKSLTDQTLREIQIILVDDGSSDGSGELCRQFAEKDSRIKVISKKNEGQGLARNSGLSCVSGKYVTFVDSDDYIDTDTFEVLWNTMESSRADLCCYSYVKHDTEGKIVYKAKVDERLYENNAVYTSFLLHYFGDDPLLDDLRGVSACMSMFRTEIINNNKIRFLSERKVFSEDTLFCLDYCKYIKKVVTLSHPFYHYCLKADSFTKGYQEKRLELTIDFCNTLSRYACDYKVEELVSERINMVLWITLMDCVKQEILRSRETGVRKTYQMIREICNHSYVKEVIRNMNTDGFHMKQKLFWFAIRRRLIPMVMILGILRVKQGI</sequence>
<evidence type="ECO:0000256" key="2">
    <source>
        <dbReference type="ARBA" id="ARBA00022679"/>
    </source>
</evidence>
<organism evidence="4 5">
    <name type="scientific">Eisenbergiella massiliensis</name>
    <dbReference type="NCBI Taxonomy" id="1720294"/>
    <lineage>
        <taxon>Bacteria</taxon>
        <taxon>Bacillati</taxon>
        <taxon>Bacillota</taxon>
        <taxon>Clostridia</taxon>
        <taxon>Lachnospirales</taxon>
        <taxon>Lachnospiraceae</taxon>
        <taxon>Eisenbergiella</taxon>
    </lineage>
</organism>
<proteinExistence type="predicted"/>
<dbReference type="InterPro" id="IPR029044">
    <property type="entry name" value="Nucleotide-diphossugar_trans"/>
</dbReference>
<feature type="domain" description="Glycosyltransferase 2-like" evidence="3">
    <location>
        <begin position="12"/>
        <end position="183"/>
    </location>
</feature>
<dbReference type="PANTHER" id="PTHR22916:SF51">
    <property type="entry name" value="GLYCOSYLTRANSFERASE EPSH-RELATED"/>
    <property type="match status" value="1"/>
</dbReference>
<evidence type="ECO:0000313" key="5">
    <source>
        <dbReference type="Proteomes" id="UP000260812"/>
    </source>
</evidence>
<gene>
    <name evidence="4" type="ORF">DXC51_20085</name>
</gene>
<evidence type="ECO:0000256" key="1">
    <source>
        <dbReference type="ARBA" id="ARBA00022676"/>
    </source>
</evidence>
<dbReference type="Pfam" id="PF00535">
    <property type="entry name" value="Glycos_transf_2"/>
    <property type="match status" value="1"/>
</dbReference>
<keyword evidence="1" id="KW-0328">Glycosyltransferase</keyword>
<accession>A0A3E3HZT6</accession>
<keyword evidence="5" id="KW-1185">Reference proteome</keyword>
<dbReference type="SUPFAM" id="SSF53448">
    <property type="entry name" value="Nucleotide-diphospho-sugar transferases"/>
    <property type="match status" value="1"/>
</dbReference>
<dbReference type="EMBL" id="QVLV01000016">
    <property type="protein sequence ID" value="RGE57352.1"/>
    <property type="molecule type" value="Genomic_DNA"/>
</dbReference>
<dbReference type="RefSeq" id="WP_117545237.1">
    <property type="nucleotide sequence ID" value="NZ_JALETP010000177.1"/>
</dbReference>
<dbReference type="Gene3D" id="3.90.550.10">
    <property type="entry name" value="Spore Coat Polysaccharide Biosynthesis Protein SpsA, Chain A"/>
    <property type="match status" value="1"/>
</dbReference>